<name>A0A659SI53_SALET</name>
<proteinExistence type="predicted"/>
<feature type="non-terminal residue" evidence="2">
    <location>
        <position position="1"/>
    </location>
</feature>
<reference evidence="2 3" key="1">
    <citation type="submission" date="2018-03" db="EMBL/GenBank/DDBJ databases">
        <title>Non-Typhoidal Salmonella genome sequencing and assembly.</title>
        <authorList>
            <person name="Matchawe C."/>
        </authorList>
    </citation>
    <scope>NUCLEOTIDE SEQUENCE [LARGE SCALE GENOMIC DNA]</scope>
    <source>
        <strain evidence="2 3">8EV</strain>
    </source>
</reference>
<evidence type="ECO:0000313" key="2">
    <source>
        <dbReference type="EMBL" id="TGD49480.1"/>
    </source>
</evidence>
<dbReference type="AlphaFoldDB" id="A0A659SI53"/>
<protein>
    <submittedName>
        <fullName evidence="2">S-adenosylmethionine synthetase</fullName>
    </submittedName>
</protein>
<feature type="region of interest" description="Disordered" evidence="1">
    <location>
        <begin position="1"/>
        <end position="30"/>
    </location>
</feature>
<evidence type="ECO:0000313" key="3">
    <source>
        <dbReference type="Proteomes" id="UP000297989"/>
    </source>
</evidence>
<dbReference type="Proteomes" id="UP000297989">
    <property type="component" value="Unassembled WGS sequence"/>
</dbReference>
<dbReference type="EMBL" id="PYKK01000395">
    <property type="protein sequence ID" value="TGD49480.1"/>
    <property type="molecule type" value="Genomic_DNA"/>
</dbReference>
<sequence>PAADGPCGRETFPREKPDTAQLLRDAAGLK</sequence>
<accession>A0A659SI53</accession>
<comment type="caution">
    <text evidence="2">The sequence shown here is derived from an EMBL/GenBank/DDBJ whole genome shotgun (WGS) entry which is preliminary data.</text>
</comment>
<evidence type="ECO:0000256" key="1">
    <source>
        <dbReference type="SAM" id="MobiDB-lite"/>
    </source>
</evidence>
<organism evidence="2 3">
    <name type="scientific">Salmonella enterica subsp. enterica serovar Poona</name>
    <dbReference type="NCBI Taxonomy" id="436295"/>
    <lineage>
        <taxon>Bacteria</taxon>
        <taxon>Pseudomonadati</taxon>
        <taxon>Pseudomonadota</taxon>
        <taxon>Gammaproteobacteria</taxon>
        <taxon>Enterobacterales</taxon>
        <taxon>Enterobacteriaceae</taxon>
        <taxon>Salmonella</taxon>
    </lineage>
</organism>
<gene>
    <name evidence="2" type="ORF">C9F10_05185</name>
</gene>